<dbReference type="Proteomes" id="UP000028252">
    <property type="component" value="Unassembled WGS sequence"/>
</dbReference>
<evidence type="ECO:0000313" key="2">
    <source>
        <dbReference type="Proteomes" id="UP000028252"/>
    </source>
</evidence>
<keyword evidence="2" id="KW-1185">Reference proteome</keyword>
<reference evidence="1 2" key="1">
    <citation type="submission" date="2014-04" db="EMBL/GenBank/DDBJ databases">
        <title>Marinobacterium kochiensis sp. nov., isolated from sediment sample collected from Kochi backwaters in Kerala, India.</title>
        <authorList>
            <person name="Singh A."/>
            <person name="Pinnaka A.K."/>
        </authorList>
    </citation>
    <scope>NUCLEOTIDE SEQUENCE [LARGE SCALE GENOMIC DNA]</scope>
    <source>
        <strain evidence="1 2">AK27</strain>
    </source>
</reference>
<proteinExistence type="predicted"/>
<dbReference type="AlphaFoldDB" id="A0A081G3U2"/>
<gene>
    <name evidence="1" type="ORF">ADIMK_0404</name>
</gene>
<sequence>MDFGGVQTSLCFSGSHLSDQVKSGPDFSRCQRLTAQVYQEARN</sequence>
<evidence type="ECO:0000313" key="1">
    <source>
        <dbReference type="EMBL" id="KEA65447.1"/>
    </source>
</evidence>
<protein>
    <submittedName>
        <fullName evidence="1">Uncharacterized protein</fullName>
    </submittedName>
</protein>
<dbReference type="EMBL" id="JMQN01000011">
    <property type="protein sequence ID" value="KEA65447.1"/>
    <property type="molecule type" value="Genomic_DNA"/>
</dbReference>
<organism evidence="1 2">
    <name type="scientific">Marinobacterium lacunae</name>
    <dbReference type="NCBI Taxonomy" id="1232683"/>
    <lineage>
        <taxon>Bacteria</taxon>
        <taxon>Pseudomonadati</taxon>
        <taxon>Pseudomonadota</taxon>
        <taxon>Gammaproteobacteria</taxon>
        <taxon>Oceanospirillales</taxon>
        <taxon>Oceanospirillaceae</taxon>
        <taxon>Marinobacterium</taxon>
    </lineage>
</organism>
<comment type="caution">
    <text evidence="1">The sequence shown here is derived from an EMBL/GenBank/DDBJ whole genome shotgun (WGS) entry which is preliminary data.</text>
</comment>
<name>A0A081G3U2_9GAMM</name>
<accession>A0A081G3U2</accession>